<protein>
    <submittedName>
        <fullName evidence="1">BZ3500_MvSof-1268-A1-R1_Chr3-2g06366 protein</fullName>
    </submittedName>
</protein>
<dbReference type="Proteomes" id="UP000249723">
    <property type="component" value="Unassembled WGS sequence"/>
</dbReference>
<reference evidence="2" key="1">
    <citation type="submission" date="2016-10" db="EMBL/GenBank/DDBJ databases">
        <authorList>
            <person name="Jeantristanb JTB J.-T."/>
            <person name="Ricardo R."/>
        </authorList>
    </citation>
    <scope>NUCLEOTIDE SEQUENCE [LARGE SCALE GENOMIC DNA]</scope>
</reference>
<evidence type="ECO:0000313" key="1">
    <source>
        <dbReference type="EMBL" id="SCZ98433.1"/>
    </source>
</evidence>
<name>A0A2X0LQF2_9BASI</name>
<organism evidence="1 2">
    <name type="scientific">Microbotryum saponariae</name>
    <dbReference type="NCBI Taxonomy" id="289078"/>
    <lineage>
        <taxon>Eukaryota</taxon>
        <taxon>Fungi</taxon>
        <taxon>Dikarya</taxon>
        <taxon>Basidiomycota</taxon>
        <taxon>Pucciniomycotina</taxon>
        <taxon>Microbotryomycetes</taxon>
        <taxon>Microbotryales</taxon>
        <taxon>Microbotryaceae</taxon>
        <taxon>Microbotryum</taxon>
    </lineage>
</organism>
<dbReference type="AlphaFoldDB" id="A0A2X0LQF2"/>
<evidence type="ECO:0000313" key="2">
    <source>
        <dbReference type="Proteomes" id="UP000249723"/>
    </source>
</evidence>
<gene>
    <name evidence="1" type="ORF">BZ3500_MVSOF-1268-A1-R1_CHR3-2G06366</name>
</gene>
<accession>A0A2X0LQF2</accession>
<sequence length="53" mass="6059">MDHELPTAEEDLVCTEFATDKEAQNYSQLRGASANDRWQARCADALIRYLLDI</sequence>
<proteinExistence type="predicted"/>
<dbReference type="EMBL" id="FMWP01000095">
    <property type="protein sequence ID" value="SCZ98433.1"/>
    <property type="molecule type" value="Genomic_DNA"/>
</dbReference>
<keyword evidence="2" id="KW-1185">Reference proteome</keyword>